<dbReference type="OrthoDB" id="5597323at2759"/>
<name>A0A9W8CQY6_9FUNG</name>
<dbReference type="Proteomes" id="UP001149813">
    <property type="component" value="Unassembled WGS sequence"/>
</dbReference>
<protein>
    <submittedName>
        <fullName evidence="1">Uncharacterized protein</fullName>
    </submittedName>
</protein>
<reference evidence="1" key="1">
    <citation type="submission" date="2022-07" db="EMBL/GenBank/DDBJ databases">
        <title>Phylogenomic reconstructions and comparative analyses of Kickxellomycotina fungi.</title>
        <authorList>
            <person name="Reynolds N.K."/>
            <person name="Stajich J.E."/>
            <person name="Barry K."/>
            <person name="Grigoriev I.V."/>
            <person name="Crous P."/>
            <person name="Smith M.E."/>
        </authorList>
    </citation>
    <scope>NUCLEOTIDE SEQUENCE</scope>
    <source>
        <strain evidence="1">NBRC 32514</strain>
    </source>
</reference>
<evidence type="ECO:0000313" key="1">
    <source>
        <dbReference type="EMBL" id="KAJ1720297.1"/>
    </source>
</evidence>
<dbReference type="AlphaFoldDB" id="A0A9W8CQY6"/>
<evidence type="ECO:0000313" key="2">
    <source>
        <dbReference type="Proteomes" id="UP001149813"/>
    </source>
</evidence>
<accession>A0A9W8CQY6</accession>
<keyword evidence="2" id="KW-1185">Reference proteome</keyword>
<feature type="non-terminal residue" evidence="1">
    <location>
        <position position="108"/>
    </location>
</feature>
<dbReference type="EMBL" id="JANBOJ010000274">
    <property type="protein sequence ID" value="KAJ1720297.1"/>
    <property type="molecule type" value="Genomic_DNA"/>
</dbReference>
<comment type="caution">
    <text evidence="1">The sequence shown here is derived from an EMBL/GenBank/DDBJ whole genome shotgun (WGS) entry which is preliminary data.</text>
</comment>
<sequence length="108" mass="11612">MTYCLKKTPYFESADGIPVPTYTCDGDEWVNLPINLSNKDQTYIFTKCATAKKVETCKCKACEDATKAKEQVAKCACAACIKAAEEAKAKAAKCPCPDCAKAAAEAEK</sequence>
<gene>
    <name evidence="1" type="ORF">LPJ53_005061</name>
</gene>
<proteinExistence type="predicted"/>
<organism evidence="1 2">
    <name type="scientific">Coemansia erecta</name>
    <dbReference type="NCBI Taxonomy" id="147472"/>
    <lineage>
        <taxon>Eukaryota</taxon>
        <taxon>Fungi</taxon>
        <taxon>Fungi incertae sedis</taxon>
        <taxon>Zoopagomycota</taxon>
        <taxon>Kickxellomycotina</taxon>
        <taxon>Kickxellomycetes</taxon>
        <taxon>Kickxellales</taxon>
        <taxon>Kickxellaceae</taxon>
        <taxon>Coemansia</taxon>
    </lineage>
</organism>